<sequence length="66" mass="7675">MDIQFKRLAGRRAVQATWNYRLVESGQSASHSGSFDSHIRQYLHPDSQTDFLLELIIIELKLPLLY</sequence>
<organism evidence="1 2">
    <name type="scientific">Rossellomorea vietnamensis</name>
    <dbReference type="NCBI Taxonomy" id="218284"/>
    <lineage>
        <taxon>Bacteria</taxon>
        <taxon>Bacillati</taxon>
        <taxon>Bacillota</taxon>
        <taxon>Bacilli</taxon>
        <taxon>Bacillales</taxon>
        <taxon>Bacillaceae</taxon>
        <taxon>Rossellomorea</taxon>
    </lineage>
</organism>
<proteinExistence type="predicted"/>
<comment type="caution">
    <text evidence="1">The sequence shown here is derived from an EMBL/GenBank/DDBJ whole genome shotgun (WGS) entry which is preliminary data.</text>
</comment>
<dbReference type="Proteomes" id="UP000322267">
    <property type="component" value="Unassembled WGS sequence"/>
</dbReference>
<evidence type="ECO:0000313" key="2">
    <source>
        <dbReference type="Proteomes" id="UP000322267"/>
    </source>
</evidence>
<dbReference type="AlphaFoldDB" id="A0A5D4P236"/>
<name>A0A5D4P236_9BACI</name>
<dbReference type="EMBL" id="VTEI01000002">
    <property type="protein sequence ID" value="TYS18832.1"/>
    <property type="molecule type" value="Genomic_DNA"/>
</dbReference>
<gene>
    <name evidence="1" type="ORF">FZC78_04840</name>
</gene>
<accession>A0A5D4P236</accession>
<protein>
    <submittedName>
        <fullName evidence="1">Uncharacterized protein</fullName>
    </submittedName>
</protein>
<evidence type="ECO:0000313" key="1">
    <source>
        <dbReference type="EMBL" id="TYS18832.1"/>
    </source>
</evidence>
<reference evidence="1 2" key="1">
    <citation type="submission" date="2019-08" db="EMBL/GenBank/DDBJ databases">
        <title>Bacillus genomes from the desert of Cuatro Cienegas, Coahuila.</title>
        <authorList>
            <person name="Olmedo-Alvarez G."/>
        </authorList>
    </citation>
    <scope>NUCLEOTIDE SEQUENCE [LARGE SCALE GENOMIC DNA]</scope>
    <source>
        <strain evidence="1 2">CH34_1T</strain>
    </source>
</reference>
<dbReference type="RefSeq" id="WP_148938509.1">
    <property type="nucleotide sequence ID" value="NZ_VTEI01000002.1"/>
</dbReference>